<keyword evidence="2" id="KW-1185">Reference proteome</keyword>
<reference evidence="1 2" key="1">
    <citation type="submission" date="2009-01" db="EMBL/GenBank/DDBJ databases">
        <authorList>
            <person name="Fulton L."/>
            <person name="Clifton S."/>
            <person name="Fulton B."/>
            <person name="Xu J."/>
            <person name="Minx P."/>
            <person name="Pepin K.H."/>
            <person name="Johnson M."/>
            <person name="Bhonagiri V."/>
            <person name="Nash W.E."/>
            <person name="Mardis E.R."/>
            <person name="Wilson R.K."/>
        </authorList>
    </citation>
    <scope>NUCLEOTIDE SEQUENCE [LARGE SCALE GENOMIC DNA]</scope>
    <source>
        <strain evidence="2">DSM 10507 / JCM 14656 / S5a33</strain>
    </source>
</reference>
<dbReference type="EMBL" id="ACBZ01000001">
    <property type="protein sequence ID" value="EEG51067.1"/>
    <property type="molecule type" value="Genomic_DNA"/>
</dbReference>
<dbReference type="eggNOG" id="ENOG5030BQG">
    <property type="taxonomic scope" value="Bacteria"/>
</dbReference>
<proteinExistence type="predicted"/>
<evidence type="ECO:0000313" key="1">
    <source>
        <dbReference type="EMBL" id="EEG51067.1"/>
    </source>
</evidence>
<gene>
    <name evidence="1" type="ORF">RUMHYD_00002</name>
</gene>
<comment type="caution">
    <text evidence="1">The sequence shown here is derived from an EMBL/GenBank/DDBJ whole genome shotgun (WGS) entry which is preliminary data.</text>
</comment>
<dbReference type="AlphaFoldDB" id="C0CGP0"/>
<dbReference type="PATRIC" id="fig|476272.21.peg.3947"/>
<dbReference type="Proteomes" id="UP000003100">
    <property type="component" value="Unassembled WGS sequence"/>
</dbReference>
<organism evidence="1 2">
    <name type="scientific">Blautia hydrogenotrophica (strain DSM 10507 / JCM 14656 / S5a33)</name>
    <name type="common">Ruminococcus hydrogenotrophicus</name>
    <dbReference type="NCBI Taxonomy" id="476272"/>
    <lineage>
        <taxon>Bacteria</taxon>
        <taxon>Bacillati</taxon>
        <taxon>Bacillota</taxon>
        <taxon>Clostridia</taxon>
        <taxon>Lachnospirales</taxon>
        <taxon>Lachnospiraceae</taxon>
        <taxon>Blautia</taxon>
    </lineage>
</organism>
<name>C0CGP0_BLAHS</name>
<sequence>MQTLGNSALKTGAITSETEIQITGVAYTYTDSSPKTIYPMINAGSKALPWEPYTGEKPSPSPEYPQEIEIPGSDKEIRVELKAANLIPLNENEEKTQYGVTFKQNADGSVTINGQNTGEANSVYNLITNDALLARQFAKIGTLYLSGNKAGTNVTLQCWNYDGNNSAVKDNGEGISFVFTNVTAPYNIALVVPTNEIVDNVTINPMLNAGTTALPWAPYKDQSLTLSTPNGLPGIPVKSGGNYTDEDGQQWVCDEIDFVRGKYIQRIGKTNFVETSWIRNNSGQYYTNKDFDKYKIDSLVICSHMLGKDTGASENTMFVNNNGNIRLNYKNTTDTIEYIADIMNDAVMYGILAEPIETDLSPEEIAAYRALKLYNPVVNVFTAESLMPGIEVDYVPETEQYIEKSINENTQKAPAIVEKASGEMLNVTDSSDLGLKGLKVFGKGEQAKTTGAQLFQPKKENLTTNDGLTGVINSDGSVTVTGTPTKRYAQAYFENVSSFPEGKYFISGGSHEVSTLTFQVDITRQDDTIEYLRNTAIEFKADDKLRRVMIKYDSPDLQKTNYTIYPMLNVGETQAPYEPYAGNQPSPNPDYPQEIKIPGSDGSLEVRVFGAQLIAKTYASATINGITYTVNDDGSVTANGKATSNSFFLLSMLPKANDVFLSGGKSESISIVYTNMVNKGYKDVGNGIYIPNQFDYEKYSNSRIQIQITEGTTVTNEIIRPMLNAGSTALPWEPCKLQPLTLSTPNGLPGIPVDSGGNYTDEKGQQWICDEADFERGKYIQRVIKKENPVFAKNGDYAVEGSELYFCSIPEISETKEMALPGTGISTYMQYTNTVLNRNETGFYISYGGIWARIKDVGDLDAFNAKLQDAVFYFTYKGIPETETDLLEKQLKAYRALHTNYPTTNVSTDSTPQAGLEMEYVADTKSYIDKKFEELQKALVNTNTQVLNKVIMEDIEHV</sequence>
<evidence type="ECO:0000313" key="2">
    <source>
        <dbReference type="Proteomes" id="UP000003100"/>
    </source>
</evidence>
<dbReference type="HOGENOM" id="CLU_308117_0_0_9"/>
<reference evidence="1 2" key="2">
    <citation type="submission" date="2009-02" db="EMBL/GenBank/DDBJ databases">
        <title>Draft genome sequence of Blautia hydrogenotrophica DSM 10507 (Ruminococcus hydrogenotrophicus DSM 10507).</title>
        <authorList>
            <person name="Sudarsanam P."/>
            <person name="Ley R."/>
            <person name="Guruge J."/>
            <person name="Turnbaugh P.J."/>
            <person name="Mahowald M."/>
            <person name="Liep D."/>
            <person name="Gordon J."/>
        </authorList>
    </citation>
    <scope>NUCLEOTIDE SEQUENCE [LARGE SCALE GENOMIC DNA]</scope>
    <source>
        <strain evidence="2">DSM 10507 / JCM 14656 / S5a33</strain>
    </source>
</reference>
<accession>C0CGP0</accession>
<protein>
    <submittedName>
        <fullName evidence="1">Uncharacterized protein</fullName>
    </submittedName>
</protein>